<dbReference type="EMBL" id="JAUSRA010000001">
    <property type="protein sequence ID" value="MDP9795935.1"/>
    <property type="molecule type" value="Genomic_DNA"/>
</dbReference>
<accession>A0ABT9MWW5</accession>
<evidence type="ECO:0000313" key="4">
    <source>
        <dbReference type="Proteomes" id="UP001240984"/>
    </source>
</evidence>
<comment type="caution">
    <text evidence="3">The sequence shown here is derived from an EMBL/GenBank/DDBJ whole genome shotgun (WGS) entry which is preliminary data.</text>
</comment>
<gene>
    <name evidence="3" type="ORF">J2S43_004447</name>
</gene>
<proteinExistence type="predicted"/>
<evidence type="ECO:0000259" key="2">
    <source>
        <dbReference type="Pfam" id="PF09992"/>
    </source>
</evidence>
<dbReference type="PANTHER" id="PTHR40446">
    <property type="entry name" value="N-ACETYLGLUCOSAMINE-1-PHOSPHODIESTER ALPHA-N-ACETYLGLUCOSAMINIDASE"/>
    <property type="match status" value="1"/>
</dbReference>
<reference evidence="3 4" key="1">
    <citation type="submission" date="2023-07" db="EMBL/GenBank/DDBJ databases">
        <title>Sequencing the genomes of 1000 actinobacteria strains.</title>
        <authorList>
            <person name="Klenk H.-P."/>
        </authorList>
    </citation>
    <scope>NUCLEOTIDE SEQUENCE [LARGE SCALE GENOMIC DNA]</scope>
    <source>
        <strain evidence="3 4">DSM 44710</strain>
    </source>
</reference>
<feature type="domain" description="Phosphodiester glycosidase" evidence="2">
    <location>
        <begin position="354"/>
        <end position="560"/>
    </location>
</feature>
<feature type="chain" id="PRO_5045055517" description="Phosphodiester glycosidase domain-containing protein" evidence="1">
    <location>
        <begin position="28"/>
        <end position="563"/>
    </location>
</feature>
<sequence length="563" mass="58131">MQRRGRHALAVLTGLVLAAGPAVPAQAFHGSPRADLPRGPLPLGAPGLTETRTERTLAPGVVMTTITRGRADPARAFWTIGINLPIGTARGGLGTLADAQAIRARILAHPTVSAELAARGWEPRVEAVDYAPKLRGYAGGLIGYTLRIGRYTDKPAATDPVLAALGAAGFSAFTLNTGQDGRPDSTGPWVMRVLTVDPKRFRGTVSSSVGDAVTGQQNTSAIAAAAGALYAVNGGYFVVNAADGAPGTPAGLSVLNGAPVTAATAGRAALVIRDGGRRTEIENLTSRYALRFGNGRAHLVDALNRVPGVIRNCGGVGGDLPTERPVHDFTCTDPDEIVVFTDRYGIATPAGPGAEALIDRSGRVVEVRDRTGATVPAGHRIVQAIGTDATWLRANAKAGAKLNLDTTVVDARGRTVCFGPRDFVVNGGPQLVSDGRVAVDPVADGLTHEDPALGLPDSAQGAAWGYNWFIRDNPRTGAGIDRQGRLMLIQVDGRQANLSQGLPIKQFADVFKALGAVEAINLDGGGSSATVVNGALVNSPSDQNAAGQQVERATGDAILLTAR</sequence>
<dbReference type="RefSeq" id="WP_306832123.1">
    <property type="nucleotide sequence ID" value="NZ_JAUSRA010000001.1"/>
</dbReference>
<keyword evidence="1" id="KW-0732">Signal</keyword>
<feature type="signal peptide" evidence="1">
    <location>
        <begin position="1"/>
        <end position="27"/>
    </location>
</feature>
<dbReference type="Pfam" id="PF09992">
    <property type="entry name" value="NAGPA"/>
    <property type="match status" value="1"/>
</dbReference>
<keyword evidence="4" id="KW-1185">Reference proteome</keyword>
<name>A0ABT9MWW5_9ACTN</name>
<evidence type="ECO:0000256" key="1">
    <source>
        <dbReference type="SAM" id="SignalP"/>
    </source>
</evidence>
<dbReference type="Proteomes" id="UP001240984">
    <property type="component" value="Unassembled WGS sequence"/>
</dbReference>
<dbReference type="InterPro" id="IPR018711">
    <property type="entry name" value="NAGPA"/>
</dbReference>
<dbReference type="PANTHER" id="PTHR40446:SF2">
    <property type="entry name" value="N-ACETYLGLUCOSAMINE-1-PHOSPHODIESTER ALPHA-N-ACETYLGLUCOSAMINIDASE"/>
    <property type="match status" value="1"/>
</dbReference>
<organism evidence="3 4">
    <name type="scientific">Catenuloplanes nepalensis</name>
    <dbReference type="NCBI Taxonomy" id="587533"/>
    <lineage>
        <taxon>Bacteria</taxon>
        <taxon>Bacillati</taxon>
        <taxon>Actinomycetota</taxon>
        <taxon>Actinomycetes</taxon>
        <taxon>Micromonosporales</taxon>
        <taxon>Micromonosporaceae</taxon>
        <taxon>Catenuloplanes</taxon>
    </lineage>
</organism>
<protein>
    <recommendedName>
        <fullName evidence="2">Phosphodiester glycosidase domain-containing protein</fullName>
    </recommendedName>
</protein>
<evidence type="ECO:0000313" key="3">
    <source>
        <dbReference type="EMBL" id="MDP9795935.1"/>
    </source>
</evidence>